<dbReference type="PANTHER" id="PTHR33724:SF1">
    <property type="entry name" value="INTRAFLAGELLAR TRANSPORT PROTEIN 43 HOMOLOG"/>
    <property type="match status" value="1"/>
</dbReference>
<evidence type="ECO:0000313" key="2">
    <source>
        <dbReference type="EMBL" id="KAJ3123502.1"/>
    </source>
</evidence>
<accession>A0AAD5T129</accession>
<dbReference type="Pfam" id="PF15305">
    <property type="entry name" value="IFT43"/>
    <property type="match status" value="1"/>
</dbReference>
<keyword evidence="1" id="KW-0970">Cilium biogenesis/degradation</keyword>
<gene>
    <name evidence="2" type="primary">IFT43</name>
    <name evidence="2" type="ORF">HK100_011585</name>
</gene>
<name>A0AAD5T129_9FUNG</name>
<dbReference type="GO" id="GO:0035721">
    <property type="term" value="P:intraciliary retrograde transport"/>
    <property type="evidence" value="ECO:0007669"/>
    <property type="project" value="TreeGrafter"/>
</dbReference>
<dbReference type="AlphaFoldDB" id="A0AAD5T129"/>
<comment type="caution">
    <text evidence="2">The sequence shown here is derived from an EMBL/GenBank/DDBJ whole genome shotgun (WGS) entry which is preliminary data.</text>
</comment>
<protein>
    <submittedName>
        <fullName evidence="2">Intraflagellar transport protein 43</fullName>
    </submittedName>
</protein>
<dbReference type="GO" id="GO:0030991">
    <property type="term" value="C:intraciliary transport particle A"/>
    <property type="evidence" value="ECO:0007669"/>
    <property type="project" value="InterPro"/>
</dbReference>
<dbReference type="GO" id="GO:0005929">
    <property type="term" value="C:cilium"/>
    <property type="evidence" value="ECO:0007669"/>
    <property type="project" value="TreeGrafter"/>
</dbReference>
<dbReference type="PANTHER" id="PTHR33724">
    <property type="entry name" value="INTRAFLAGELLAR TRANSPORT PROTEIN 43 HOMOLOG"/>
    <property type="match status" value="1"/>
</dbReference>
<proteinExistence type="predicted"/>
<sequence length="92" mass="10417">MIIPDLNDVEEDEMITTIAAPPSLKVNKVKTIRELDNELVISTGMLNEHGFEGIDFSLLTTFALCPPEMVYEEDKHWDWDVTFTELSTADSV</sequence>
<reference evidence="2" key="1">
    <citation type="submission" date="2020-05" db="EMBL/GenBank/DDBJ databases">
        <title>Phylogenomic resolution of chytrid fungi.</title>
        <authorList>
            <person name="Stajich J.E."/>
            <person name="Amses K."/>
            <person name="Simmons R."/>
            <person name="Seto K."/>
            <person name="Myers J."/>
            <person name="Bonds A."/>
            <person name="Quandt C.A."/>
            <person name="Barry K."/>
            <person name="Liu P."/>
            <person name="Grigoriev I."/>
            <person name="Longcore J.E."/>
            <person name="James T.Y."/>
        </authorList>
    </citation>
    <scope>NUCLEOTIDE SEQUENCE</scope>
    <source>
        <strain evidence="2">JEL0513</strain>
    </source>
</reference>
<dbReference type="InterPro" id="IPR029302">
    <property type="entry name" value="IFT43"/>
</dbReference>
<dbReference type="Proteomes" id="UP001211907">
    <property type="component" value="Unassembled WGS sequence"/>
</dbReference>
<organism evidence="2 3">
    <name type="scientific">Physocladia obscura</name>
    <dbReference type="NCBI Taxonomy" id="109957"/>
    <lineage>
        <taxon>Eukaryota</taxon>
        <taxon>Fungi</taxon>
        <taxon>Fungi incertae sedis</taxon>
        <taxon>Chytridiomycota</taxon>
        <taxon>Chytridiomycota incertae sedis</taxon>
        <taxon>Chytridiomycetes</taxon>
        <taxon>Chytridiales</taxon>
        <taxon>Chytriomycetaceae</taxon>
        <taxon>Physocladia</taxon>
    </lineage>
</organism>
<dbReference type="EMBL" id="JADGJH010000734">
    <property type="protein sequence ID" value="KAJ3123502.1"/>
    <property type="molecule type" value="Genomic_DNA"/>
</dbReference>
<keyword evidence="3" id="KW-1185">Reference proteome</keyword>
<evidence type="ECO:0000313" key="3">
    <source>
        <dbReference type="Proteomes" id="UP001211907"/>
    </source>
</evidence>
<evidence type="ECO:0000256" key="1">
    <source>
        <dbReference type="ARBA" id="ARBA00022794"/>
    </source>
</evidence>